<dbReference type="OrthoDB" id="5190258at2759"/>
<accession>A0A1L7XRS3</accession>
<dbReference type="InterPro" id="IPR035923">
    <property type="entry name" value="TT1751-like_sf"/>
</dbReference>
<proteinExistence type="predicted"/>
<dbReference type="Proteomes" id="UP000184330">
    <property type="component" value="Unassembled WGS sequence"/>
</dbReference>
<reference evidence="2 3" key="1">
    <citation type="submission" date="2016-03" db="EMBL/GenBank/DDBJ databases">
        <authorList>
            <person name="Ploux O."/>
        </authorList>
    </citation>
    <scope>NUCLEOTIDE SEQUENCE [LARGE SCALE GENOMIC DNA]</scope>
    <source>
        <strain evidence="2 3">UAMH 11012</strain>
    </source>
</reference>
<organism evidence="2 3">
    <name type="scientific">Phialocephala subalpina</name>
    <dbReference type="NCBI Taxonomy" id="576137"/>
    <lineage>
        <taxon>Eukaryota</taxon>
        <taxon>Fungi</taxon>
        <taxon>Dikarya</taxon>
        <taxon>Ascomycota</taxon>
        <taxon>Pezizomycotina</taxon>
        <taxon>Leotiomycetes</taxon>
        <taxon>Helotiales</taxon>
        <taxon>Mollisiaceae</taxon>
        <taxon>Phialocephala</taxon>
        <taxon>Phialocephala fortinii species complex</taxon>
    </lineage>
</organism>
<keyword evidence="3" id="KW-1185">Reference proteome</keyword>
<dbReference type="EMBL" id="FJOG01000047">
    <property type="protein sequence ID" value="CZR67771.1"/>
    <property type="molecule type" value="Genomic_DNA"/>
</dbReference>
<dbReference type="Pfam" id="PF03625">
    <property type="entry name" value="DUF302"/>
    <property type="match status" value="1"/>
</dbReference>
<dbReference type="Gene3D" id="3.30.310.70">
    <property type="entry name" value="TT1751-like domain"/>
    <property type="match status" value="1"/>
</dbReference>
<evidence type="ECO:0000313" key="2">
    <source>
        <dbReference type="EMBL" id="CZR67771.1"/>
    </source>
</evidence>
<sequence>MASPKIETYQGTRLTFQSPKFFDEVMQKLYFSIGGPDRIGSWKRPVHSVTISTEEARERFEEGIKAVLGPHEFMIFKRGEWFGRVGLGMRADDRQEFDHGSWIPFYGVGDGLKSKRIILGNPMIAITMLKHDITAGLAVPVEVLVSEVLVGGEKKTEVMYNLPSGLIAGINKDENLVEAVGKLDEKLERLVRWVCQ</sequence>
<name>A0A1L7XRS3_9HELO</name>
<dbReference type="InterPro" id="IPR005180">
    <property type="entry name" value="DUF302"/>
</dbReference>
<feature type="domain" description="DUF302" evidence="1">
    <location>
        <begin position="114"/>
        <end position="163"/>
    </location>
</feature>
<evidence type="ECO:0000259" key="1">
    <source>
        <dbReference type="Pfam" id="PF03625"/>
    </source>
</evidence>
<protein>
    <recommendedName>
        <fullName evidence="1">DUF302 domain-containing protein</fullName>
    </recommendedName>
</protein>
<evidence type="ECO:0000313" key="3">
    <source>
        <dbReference type="Proteomes" id="UP000184330"/>
    </source>
</evidence>
<dbReference type="AlphaFoldDB" id="A0A1L7XRS3"/>
<gene>
    <name evidence="2" type="ORF">PAC_17670</name>
</gene>
<dbReference type="SUPFAM" id="SSF103247">
    <property type="entry name" value="TT1751-like"/>
    <property type="match status" value="1"/>
</dbReference>